<organism evidence="1 2">
    <name type="scientific">Pseudoduganella chitinolytica</name>
    <dbReference type="NCBI Taxonomy" id="34070"/>
    <lineage>
        <taxon>Bacteria</taxon>
        <taxon>Pseudomonadati</taxon>
        <taxon>Pseudomonadota</taxon>
        <taxon>Betaproteobacteria</taxon>
        <taxon>Burkholderiales</taxon>
        <taxon>Oxalobacteraceae</taxon>
        <taxon>Telluria group</taxon>
        <taxon>Pseudoduganella</taxon>
    </lineage>
</organism>
<dbReference type="RefSeq" id="WP_277418115.1">
    <property type="nucleotide sequence ID" value="NZ_CP119083.1"/>
</dbReference>
<protein>
    <recommendedName>
        <fullName evidence="3">Integrase</fullName>
    </recommendedName>
</protein>
<evidence type="ECO:0000313" key="1">
    <source>
        <dbReference type="EMBL" id="WEF35458.1"/>
    </source>
</evidence>
<name>A0ABY8BKG9_9BURK</name>
<keyword evidence="2" id="KW-1185">Reference proteome</keyword>
<reference evidence="1 2" key="1">
    <citation type="submission" date="2023-02" db="EMBL/GenBank/DDBJ databases">
        <title>Gemone sequence of Telluria chitinolytica ACM 3522T.</title>
        <authorList>
            <person name="Frediansyah A."/>
            <person name="Miess H."/>
            <person name="Gross H."/>
        </authorList>
    </citation>
    <scope>NUCLEOTIDE SEQUENCE [LARGE SCALE GENOMIC DNA]</scope>
    <source>
        <strain evidence="1 2">ACM 3522</strain>
    </source>
</reference>
<sequence length="150" mass="16995">MTTTRARGRIERRSDSQRARVIDAALQLDAQWGCVSAWHYLRRRGVHRPTAMRVLSKAGPRRQADSVHPAVRDALERATTTGEHTQAELKARTNVAAAWAVERAIDCAATQGRHYAEGLLRIYALDTATVMRVLNEPHRRRRRLVPERGL</sequence>
<dbReference type="Proteomes" id="UP001216510">
    <property type="component" value="Chromosome"/>
</dbReference>
<evidence type="ECO:0000313" key="2">
    <source>
        <dbReference type="Proteomes" id="UP001216510"/>
    </source>
</evidence>
<gene>
    <name evidence="1" type="ORF">PX653_12115</name>
</gene>
<accession>A0ABY8BKG9</accession>
<evidence type="ECO:0008006" key="3">
    <source>
        <dbReference type="Google" id="ProtNLM"/>
    </source>
</evidence>
<dbReference type="EMBL" id="CP119083">
    <property type="protein sequence ID" value="WEF35458.1"/>
    <property type="molecule type" value="Genomic_DNA"/>
</dbReference>
<proteinExistence type="predicted"/>